<comment type="similarity">
    <text evidence="12">Belongs to the inward rectifier-type potassium channel (TC 1.A.2.1) family.</text>
</comment>
<dbReference type="InterPro" id="IPR006202">
    <property type="entry name" value="Neur_chan_lig-bd"/>
</dbReference>
<dbReference type="GO" id="GO:0005242">
    <property type="term" value="F:inward rectifier potassium channel activity"/>
    <property type="evidence" value="ECO:0007669"/>
    <property type="project" value="InterPro"/>
</dbReference>
<comment type="catalytic activity">
    <reaction evidence="11">
        <text>K(+)(in) = K(+)(out)</text>
        <dbReference type="Rhea" id="RHEA:29463"/>
        <dbReference type="ChEBI" id="CHEBI:29103"/>
    </reaction>
</comment>
<evidence type="ECO:0000256" key="13">
    <source>
        <dbReference type="SAM" id="Phobius"/>
    </source>
</evidence>
<dbReference type="SMR" id="A0A811L418"/>
<evidence type="ECO:0000256" key="7">
    <source>
        <dbReference type="ARBA" id="ARBA00022989"/>
    </source>
</evidence>
<dbReference type="InterPro" id="IPR040445">
    <property type="entry name" value="Kir_TM"/>
</dbReference>
<dbReference type="Pfam" id="PF02931">
    <property type="entry name" value="Neur_chan_LBD"/>
    <property type="match status" value="1"/>
</dbReference>
<feature type="transmembrane region" description="Helical" evidence="13">
    <location>
        <begin position="219"/>
        <end position="242"/>
    </location>
</feature>
<evidence type="ECO:0000256" key="5">
    <source>
        <dbReference type="ARBA" id="ARBA00022882"/>
    </source>
</evidence>
<keyword evidence="3 12" id="KW-0633">Potassium transport</keyword>
<accession>A0A811L418</accession>
<dbReference type="GO" id="GO:0034702">
    <property type="term" value="C:monoatomic ion channel complex"/>
    <property type="evidence" value="ECO:0007669"/>
    <property type="project" value="UniProtKB-KW"/>
</dbReference>
<dbReference type="SUPFAM" id="SSF81296">
    <property type="entry name" value="E set domains"/>
    <property type="match status" value="1"/>
</dbReference>
<dbReference type="GO" id="GO:0005230">
    <property type="term" value="F:extracellular ligand-gated monoatomic ion channel activity"/>
    <property type="evidence" value="ECO:0007669"/>
    <property type="project" value="InterPro"/>
</dbReference>
<dbReference type="InterPro" id="IPR013518">
    <property type="entry name" value="K_chnl_inward-rec_Kir_cyto"/>
</dbReference>
<evidence type="ECO:0000259" key="16">
    <source>
        <dbReference type="Pfam" id="PF17655"/>
    </source>
</evidence>
<protein>
    <submittedName>
        <fullName evidence="17">(pine wood nematode) hypothetical protein</fullName>
    </submittedName>
</protein>
<comment type="caution">
    <text evidence="17">The sequence shown here is derived from an EMBL/GenBank/DDBJ whole genome shotgun (WGS) entry which is preliminary data.</text>
</comment>
<comment type="subcellular location">
    <subcellularLocation>
        <location evidence="1 12">Membrane</location>
        <topology evidence="1 12">Multi-pass membrane protein</topology>
    </subcellularLocation>
</comment>
<organism evidence="17 18">
    <name type="scientific">Bursaphelenchus xylophilus</name>
    <name type="common">Pinewood nematode worm</name>
    <name type="synonym">Aphelenchoides xylophilus</name>
    <dbReference type="NCBI Taxonomy" id="6326"/>
    <lineage>
        <taxon>Eukaryota</taxon>
        <taxon>Metazoa</taxon>
        <taxon>Ecdysozoa</taxon>
        <taxon>Nematoda</taxon>
        <taxon>Chromadorea</taxon>
        <taxon>Rhabditida</taxon>
        <taxon>Tylenchina</taxon>
        <taxon>Tylenchomorpha</taxon>
        <taxon>Aphelenchoidea</taxon>
        <taxon>Aphelenchoididae</taxon>
        <taxon>Bursaphelenchus</taxon>
    </lineage>
</organism>
<feature type="domain" description="Neurotransmitter-gated ion-channel ligand-binding" evidence="15">
    <location>
        <begin position="558"/>
        <end position="760"/>
    </location>
</feature>
<proteinExistence type="inferred from homology"/>
<dbReference type="InterPro" id="IPR014756">
    <property type="entry name" value="Ig_E-set"/>
</dbReference>
<keyword evidence="4 12" id="KW-0812">Transmembrane</keyword>
<sequence>MWICRSLESPIIALRRLTVAGDSARDCESDPRRCKPKFETRNLTIFEKNPPSQMETKHLLNADLNAVGSSNHSPQTNNNSTPILEKFEKNRFLRSRMSSRRIRNRLVQKYGFVNISLANVPKQHRKYFRDIFTTVIETKWRWCLIFFTLSFILSWSTFTGMYYMLALHHGDFEHKNDPTWEPCIQNGDSVLNLFLFAFTTQTTIGYGFRYPTDSCPLTVMTMCLQFMVGVMAQTLMAGVIFAKLARPIKRAATILFSKNAVICTRDGKLCLLFRVGDMRKSSLAEAHVRLQMIKKCVTAEGEILPFHQFDMNVGYDTGLDRVFVIWPITICHEIDESSPLYEMSKKGLNSSHFEIIAILEGVVESVGSTTQARTSYLPNEILWGKRFEKLVTYQRENGEYKIDFGKFHNVYDVETPECSAKELDELRSQNVSENGFIVKKYSTESILPHPIDRIHMPTASLPDFQHDDSERIVIEPATDDEEPGELRRRKSFLTLPDGSVYLPSESQRKQSFQVALLPTEKEINDDYAQVKKARESLMNLFMQPEVTSPPGRGAIELDTFVIADHLRKFDESDLSLSMDATLLTSWTDQRISWEPRDFGNINEIAVTGYDINLFWVPPVEIKSILPIRKTIMTPYNTELMIKHDGTVLAASKISVKMACESDLENYPYDKPSCSLYLTYRYFESQNYTFGDKHIFMDRETVAGWNNMTVHAAYNVVNMTATRYYVTGLGVTTDYVKYKKGEPVTKAIGTFVQYQFQIERNHGYYIHHVLLPLYCGTLLSLVGASLINFYNSMMILLFALLYLIITLARIAANLPPNYEITPYCMTYGTMIFAEVVFFIGYKIGLALYLRKTTLKGEEMSKIQLAERLFRYYLFLHALLSYYLLFF</sequence>
<keyword evidence="6 12" id="KW-0630">Potassium</keyword>
<feature type="transmembrane region" description="Helical" evidence="13">
    <location>
        <begin position="142"/>
        <end position="165"/>
    </location>
</feature>
<keyword evidence="2 12" id="KW-0813">Transport</keyword>
<dbReference type="Proteomes" id="UP000659654">
    <property type="component" value="Unassembled WGS sequence"/>
</dbReference>
<evidence type="ECO:0000256" key="4">
    <source>
        <dbReference type="ARBA" id="ARBA00022692"/>
    </source>
</evidence>
<feature type="transmembrane region" description="Helical" evidence="13">
    <location>
        <begin position="868"/>
        <end position="884"/>
    </location>
</feature>
<evidence type="ECO:0000256" key="1">
    <source>
        <dbReference type="ARBA" id="ARBA00004141"/>
    </source>
</evidence>
<evidence type="ECO:0000256" key="8">
    <source>
        <dbReference type="ARBA" id="ARBA00023065"/>
    </source>
</evidence>
<dbReference type="AlphaFoldDB" id="A0A811L418"/>
<dbReference type="Gene3D" id="1.10.287.70">
    <property type="match status" value="1"/>
</dbReference>
<dbReference type="FunFam" id="2.60.40.1400:FF:000001">
    <property type="entry name" value="G protein-activated inward rectifier potassium channel 2"/>
    <property type="match status" value="1"/>
</dbReference>
<dbReference type="InterPro" id="IPR016449">
    <property type="entry name" value="K_chnl_inward-rec_Kir"/>
</dbReference>
<feature type="transmembrane region" description="Helical" evidence="13">
    <location>
        <begin position="792"/>
        <end position="811"/>
    </location>
</feature>
<dbReference type="Gene3D" id="2.60.40.1400">
    <property type="entry name" value="G protein-activated inward rectifier potassium channel 1"/>
    <property type="match status" value="1"/>
</dbReference>
<feature type="transmembrane region" description="Helical" evidence="13">
    <location>
        <begin position="823"/>
        <end position="848"/>
    </location>
</feature>
<evidence type="ECO:0000256" key="10">
    <source>
        <dbReference type="ARBA" id="ARBA00023303"/>
    </source>
</evidence>
<dbReference type="PANTHER" id="PTHR11767:SF102">
    <property type="entry name" value="INWARDLY RECTIFYING POTASSIUM CHANNEL 1, ISOFORM F"/>
    <property type="match status" value="1"/>
</dbReference>
<feature type="domain" description="Potassium channel inwardly rectifying transmembrane" evidence="14">
    <location>
        <begin position="107"/>
        <end position="247"/>
    </location>
</feature>
<evidence type="ECO:0000256" key="9">
    <source>
        <dbReference type="ARBA" id="ARBA00023136"/>
    </source>
</evidence>
<keyword evidence="9 13" id="KW-0472">Membrane</keyword>
<reference evidence="17" key="1">
    <citation type="submission" date="2020-09" db="EMBL/GenBank/DDBJ databases">
        <authorList>
            <person name="Kikuchi T."/>
        </authorList>
    </citation>
    <scope>NUCLEOTIDE SEQUENCE</scope>
    <source>
        <strain evidence="17">Ka4C1</strain>
    </source>
</reference>
<keyword evidence="8 12" id="KW-0406">Ion transport</keyword>
<evidence type="ECO:0000256" key="3">
    <source>
        <dbReference type="ARBA" id="ARBA00022538"/>
    </source>
</evidence>
<evidence type="ECO:0000256" key="6">
    <source>
        <dbReference type="ARBA" id="ARBA00022958"/>
    </source>
</evidence>
<dbReference type="InterPro" id="IPR041647">
    <property type="entry name" value="IRK_C"/>
</dbReference>
<dbReference type="CDD" id="cd18989">
    <property type="entry name" value="LGIC_ECD_cation"/>
    <property type="match status" value="1"/>
</dbReference>
<dbReference type="GO" id="GO:0034765">
    <property type="term" value="P:regulation of monoatomic ion transmembrane transport"/>
    <property type="evidence" value="ECO:0007669"/>
    <property type="project" value="TreeGrafter"/>
</dbReference>
<dbReference type="Gene3D" id="2.70.170.10">
    <property type="entry name" value="Neurotransmitter-gated ion-channel ligand-binding domain"/>
    <property type="match status" value="1"/>
</dbReference>
<keyword evidence="10 12" id="KW-0407">Ion channel</keyword>
<dbReference type="EMBL" id="CAJFDI010000003">
    <property type="protein sequence ID" value="CAD5223008.1"/>
    <property type="molecule type" value="Genomic_DNA"/>
</dbReference>
<keyword evidence="7 13" id="KW-1133">Transmembrane helix</keyword>
<gene>
    <name evidence="17" type="ORF">BXYJ_LOCUS7764</name>
</gene>
<dbReference type="EMBL" id="CAJFCV020000003">
    <property type="protein sequence ID" value="CAG9111526.1"/>
    <property type="molecule type" value="Genomic_DNA"/>
</dbReference>
<dbReference type="Proteomes" id="UP000582659">
    <property type="component" value="Unassembled WGS sequence"/>
</dbReference>
<evidence type="ECO:0000259" key="15">
    <source>
        <dbReference type="Pfam" id="PF02931"/>
    </source>
</evidence>
<feature type="domain" description="Inward rectifier potassium channel C-terminal" evidence="16">
    <location>
        <begin position="254"/>
        <end position="426"/>
    </location>
</feature>
<dbReference type="GO" id="GO:0005886">
    <property type="term" value="C:plasma membrane"/>
    <property type="evidence" value="ECO:0007669"/>
    <property type="project" value="TreeGrafter"/>
</dbReference>
<evidence type="ECO:0000313" key="17">
    <source>
        <dbReference type="EMBL" id="CAD5223008.1"/>
    </source>
</evidence>
<dbReference type="PRINTS" id="PR01320">
    <property type="entry name" value="KIRCHANNEL"/>
</dbReference>
<dbReference type="PANTHER" id="PTHR11767">
    <property type="entry name" value="INWARD RECTIFIER POTASSIUM CHANNEL"/>
    <property type="match status" value="1"/>
</dbReference>
<evidence type="ECO:0000256" key="2">
    <source>
        <dbReference type="ARBA" id="ARBA00022448"/>
    </source>
</evidence>
<dbReference type="GO" id="GO:1990573">
    <property type="term" value="P:potassium ion import across plasma membrane"/>
    <property type="evidence" value="ECO:0007669"/>
    <property type="project" value="TreeGrafter"/>
</dbReference>
<dbReference type="OrthoDB" id="273257at2759"/>
<dbReference type="SUPFAM" id="SSF63712">
    <property type="entry name" value="Nicotinic receptor ligand binding domain-like"/>
    <property type="match status" value="1"/>
</dbReference>
<dbReference type="Pfam" id="PF17655">
    <property type="entry name" value="IRK_C"/>
    <property type="match status" value="1"/>
</dbReference>
<dbReference type="InterPro" id="IPR036734">
    <property type="entry name" value="Neur_chan_lig-bd_sf"/>
</dbReference>
<dbReference type="SUPFAM" id="SSF81324">
    <property type="entry name" value="Voltage-gated potassium channels"/>
    <property type="match status" value="1"/>
</dbReference>
<name>A0A811L418_BURXY</name>
<evidence type="ECO:0000256" key="12">
    <source>
        <dbReference type="RuleBase" id="RU003822"/>
    </source>
</evidence>
<evidence type="ECO:0000313" key="18">
    <source>
        <dbReference type="Proteomes" id="UP000659654"/>
    </source>
</evidence>
<evidence type="ECO:0000259" key="14">
    <source>
        <dbReference type="Pfam" id="PF01007"/>
    </source>
</evidence>
<evidence type="ECO:0000256" key="11">
    <source>
        <dbReference type="ARBA" id="ARBA00034430"/>
    </source>
</evidence>
<keyword evidence="5 12" id="KW-0851">Voltage-gated channel</keyword>
<keyword evidence="18" id="KW-1185">Reference proteome</keyword>
<feature type="transmembrane region" description="Helical" evidence="13">
    <location>
        <begin position="763"/>
        <end position="786"/>
    </location>
</feature>
<dbReference type="Pfam" id="PF01007">
    <property type="entry name" value="IRK"/>
    <property type="match status" value="1"/>
</dbReference>